<protein>
    <submittedName>
        <fullName evidence="2">Uncharacterized protein</fullName>
    </submittedName>
</protein>
<keyword evidence="1" id="KW-0472">Membrane</keyword>
<feature type="transmembrane region" description="Helical" evidence="1">
    <location>
        <begin position="21"/>
        <end position="40"/>
    </location>
</feature>
<gene>
    <name evidence="2" type="ORF">SAMN05216464_11034</name>
</gene>
<organism evidence="2 3">
    <name type="scientific">Mucilaginibacter pineti</name>
    <dbReference type="NCBI Taxonomy" id="1391627"/>
    <lineage>
        <taxon>Bacteria</taxon>
        <taxon>Pseudomonadati</taxon>
        <taxon>Bacteroidota</taxon>
        <taxon>Sphingobacteriia</taxon>
        <taxon>Sphingobacteriales</taxon>
        <taxon>Sphingobacteriaceae</taxon>
        <taxon>Mucilaginibacter</taxon>
    </lineage>
</organism>
<dbReference type="AlphaFoldDB" id="A0A1G7G9G4"/>
<keyword evidence="1" id="KW-1133">Transmembrane helix</keyword>
<dbReference type="STRING" id="1391627.SAMN05216464_11034"/>
<reference evidence="2 3" key="1">
    <citation type="submission" date="2016-10" db="EMBL/GenBank/DDBJ databases">
        <authorList>
            <person name="de Groot N.N."/>
        </authorList>
    </citation>
    <scope>NUCLEOTIDE SEQUENCE [LARGE SCALE GENOMIC DNA]</scope>
    <source>
        <strain evidence="2 3">47C3B</strain>
    </source>
</reference>
<evidence type="ECO:0000313" key="3">
    <source>
        <dbReference type="Proteomes" id="UP000199072"/>
    </source>
</evidence>
<proteinExistence type="predicted"/>
<keyword evidence="1" id="KW-0812">Transmembrane</keyword>
<name>A0A1G7G9G4_9SPHI</name>
<sequence>MNSYIADEQTPQMDQRINFNHTAAQLIAVIIIVVLLIPAGG</sequence>
<keyword evidence="3" id="KW-1185">Reference proteome</keyword>
<accession>A0A1G7G9G4</accession>
<evidence type="ECO:0000313" key="2">
    <source>
        <dbReference type="EMBL" id="SDE84733.1"/>
    </source>
</evidence>
<dbReference type="Proteomes" id="UP000199072">
    <property type="component" value="Unassembled WGS sequence"/>
</dbReference>
<dbReference type="EMBL" id="FNAI01000010">
    <property type="protein sequence ID" value="SDE84733.1"/>
    <property type="molecule type" value="Genomic_DNA"/>
</dbReference>
<evidence type="ECO:0000256" key="1">
    <source>
        <dbReference type="SAM" id="Phobius"/>
    </source>
</evidence>